<evidence type="ECO:0000313" key="5">
    <source>
        <dbReference type="EMBL" id="SNY89867.1"/>
    </source>
</evidence>
<dbReference type="InterPro" id="IPR009057">
    <property type="entry name" value="Homeodomain-like_sf"/>
</dbReference>
<feature type="region of interest" description="Disordered" evidence="3">
    <location>
        <begin position="1"/>
        <end position="46"/>
    </location>
</feature>
<dbReference type="GO" id="GO:0003700">
    <property type="term" value="F:DNA-binding transcription factor activity"/>
    <property type="evidence" value="ECO:0007669"/>
    <property type="project" value="TreeGrafter"/>
</dbReference>
<dbReference type="GO" id="GO:0000976">
    <property type="term" value="F:transcription cis-regulatory region binding"/>
    <property type="evidence" value="ECO:0007669"/>
    <property type="project" value="TreeGrafter"/>
</dbReference>
<gene>
    <name evidence="5" type="ORF">SAMN04244553_0184</name>
</gene>
<dbReference type="PRINTS" id="PR00455">
    <property type="entry name" value="HTHTETR"/>
</dbReference>
<reference evidence="5 6" key="1">
    <citation type="submission" date="2017-09" db="EMBL/GenBank/DDBJ databases">
        <authorList>
            <person name="Ehlers B."/>
            <person name="Leendertz F.H."/>
        </authorList>
    </citation>
    <scope>NUCLEOTIDE SEQUENCE [LARGE SCALE GENOMIC DNA]</scope>
    <source>
        <strain evidence="5 6">DSM 45537</strain>
    </source>
</reference>
<dbReference type="Proteomes" id="UP000219565">
    <property type="component" value="Unassembled WGS sequence"/>
</dbReference>
<dbReference type="InterPro" id="IPR036271">
    <property type="entry name" value="Tet_transcr_reg_TetR-rel_C_sf"/>
</dbReference>
<dbReference type="AlphaFoldDB" id="A0A285M0F1"/>
<organism evidence="5 6">
    <name type="scientific">Nocardia amikacinitolerans</name>
    <dbReference type="NCBI Taxonomy" id="756689"/>
    <lineage>
        <taxon>Bacteria</taxon>
        <taxon>Bacillati</taxon>
        <taxon>Actinomycetota</taxon>
        <taxon>Actinomycetes</taxon>
        <taxon>Mycobacteriales</taxon>
        <taxon>Nocardiaceae</taxon>
        <taxon>Nocardia</taxon>
    </lineage>
</organism>
<keyword evidence="1 2" id="KW-0238">DNA-binding</keyword>
<dbReference type="EMBL" id="OBEG01000010">
    <property type="protein sequence ID" value="SNY89867.1"/>
    <property type="molecule type" value="Genomic_DNA"/>
</dbReference>
<protein>
    <submittedName>
        <fullName evidence="5">Transcriptional regulator, TetR family</fullName>
    </submittedName>
</protein>
<evidence type="ECO:0000259" key="4">
    <source>
        <dbReference type="PROSITE" id="PS50977"/>
    </source>
</evidence>
<evidence type="ECO:0000256" key="2">
    <source>
        <dbReference type="PROSITE-ProRule" id="PRU00335"/>
    </source>
</evidence>
<keyword evidence="6" id="KW-1185">Reference proteome</keyword>
<dbReference type="InterPro" id="IPR050109">
    <property type="entry name" value="HTH-type_TetR-like_transc_reg"/>
</dbReference>
<dbReference type="Gene3D" id="1.10.357.10">
    <property type="entry name" value="Tetracycline Repressor, domain 2"/>
    <property type="match status" value="1"/>
</dbReference>
<sequence length="257" mass="27036">MSSNENPAKDLPASAARRRNGSKRTGAVDAEERQGRSGRRPGRSGAREAILAAARARFAEAGFDKTSIRAVAADAGVDPALVHHYFGTKQQLFGAVVELPVDPEVMLSVMESAPLDQLGPTILGAVVGVWDSPAGPGIVAAVRSILTGSDPVLARTFILEVVLERVRKRIATPEDDGHARVALAASQMMGVLVARKIIGVEPLASMPIDELVAAVGPTLQRYLTGDIGSPASEFAPTAETIAGRRRRLERGPSANPR</sequence>
<dbReference type="RefSeq" id="WP_097248473.1">
    <property type="nucleotide sequence ID" value="NZ_OBEG01000010.1"/>
</dbReference>
<dbReference type="PROSITE" id="PS50977">
    <property type="entry name" value="HTH_TETR_2"/>
    <property type="match status" value="1"/>
</dbReference>
<name>A0A285M0F1_9NOCA</name>
<dbReference type="Pfam" id="PF17920">
    <property type="entry name" value="TetR_C_16"/>
    <property type="match status" value="1"/>
</dbReference>
<accession>A0A285M0F1</accession>
<dbReference type="STRING" id="1379680.GCA_001612615_06680"/>
<dbReference type="OrthoDB" id="3210235at2"/>
<dbReference type="Pfam" id="PF00440">
    <property type="entry name" value="TetR_N"/>
    <property type="match status" value="1"/>
</dbReference>
<dbReference type="Gene3D" id="1.10.10.60">
    <property type="entry name" value="Homeodomain-like"/>
    <property type="match status" value="1"/>
</dbReference>
<evidence type="ECO:0000313" key="6">
    <source>
        <dbReference type="Proteomes" id="UP000219565"/>
    </source>
</evidence>
<dbReference type="InterPro" id="IPR001647">
    <property type="entry name" value="HTH_TetR"/>
</dbReference>
<feature type="DNA-binding region" description="H-T-H motif" evidence="2">
    <location>
        <begin position="67"/>
        <end position="86"/>
    </location>
</feature>
<dbReference type="PANTHER" id="PTHR30055">
    <property type="entry name" value="HTH-TYPE TRANSCRIPTIONAL REGULATOR RUTR"/>
    <property type="match status" value="1"/>
</dbReference>
<dbReference type="PANTHER" id="PTHR30055:SF235">
    <property type="entry name" value="TRANSCRIPTIONAL REGULATORY PROTEIN"/>
    <property type="match status" value="1"/>
</dbReference>
<dbReference type="SUPFAM" id="SSF48498">
    <property type="entry name" value="Tetracyclin repressor-like, C-terminal domain"/>
    <property type="match status" value="1"/>
</dbReference>
<feature type="domain" description="HTH tetR-type" evidence="4">
    <location>
        <begin position="44"/>
        <end position="104"/>
    </location>
</feature>
<proteinExistence type="predicted"/>
<evidence type="ECO:0000256" key="1">
    <source>
        <dbReference type="ARBA" id="ARBA00023125"/>
    </source>
</evidence>
<evidence type="ECO:0000256" key="3">
    <source>
        <dbReference type="SAM" id="MobiDB-lite"/>
    </source>
</evidence>
<dbReference type="InterPro" id="IPR041678">
    <property type="entry name" value="TetR_C_16"/>
</dbReference>
<dbReference type="SUPFAM" id="SSF46689">
    <property type="entry name" value="Homeodomain-like"/>
    <property type="match status" value="1"/>
</dbReference>